<feature type="domain" description="Fatty acid desaturase" evidence="13">
    <location>
        <begin position="51"/>
        <end position="251"/>
    </location>
</feature>
<comment type="caution">
    <text evidence="14">The sequence shown here is derived from an EMBL/GenBank/DDBJ whole genome shotgun (WGS) entry which is preliminary data.</text>
</comment>
<evidence type="ECO:0000256" key="10">
    <source>
        <dbReference type="ARBA" id="ARBA00023136"/>
    </source>
</evidence>
<dbReference type="InterPro" id="IPR015876">
    <property type="entry name" value="Acyl-CoA_DS"/>
</dbReference>
<feature type="transmembrane region" description="Helical" evidence="12">
    <location>
        <begin position="41"/>
        <end position="63"/>
    </location>
</feature>
<feature type="transmembrane region" description="Helical" evidence="12">
    <location>
        <begin position="75"/>
        <end position="95"/>
    </location>
</feature>
<dbReference type="PANTHER" id="PTHR11351:SF31">
    <property type="entry name" value="DESATURASE 1, ISOFORM A-RELATED"/>
    <property type="match status" value="1"/>
</dbReference>
<comment type="similarity">
    <text evidence="2">Belongs to the fatty acid desaturase type 2 family.</text>
</comment>
<evidence type="ECO:0000256" key="3">
    <source>
        <dbReference type="ARBA" id="ARBA00022516"/>
    </source>
</evidence>
<dbReference type="EMBL" id="JAGKQQ010000001">
    <property type="protein sequence ID" value="MBP3953803.1"/>
    <property type="molecule type" value="Genomic_DNA"/>
</dbReference>
<comment type="subcellular location">
    <subcellularLocation>
        <location evidence="1">Membrane</location>
        <topology evidence="1">Multi-pass membrane protein</topology>
    </subcellularLocation>
</comment>
<evidence type="ECO:0000256" key="7">
    <source>
        <dbReference type="ARBA" id="ARBA00023002"/>
    </source>
</evidence>
<evidence type="ECO:0000256" key="9">
    <source>
        <dbReference type="ARBA" id="ARBA00023098"/>
    </source>
</evidence>
<keyword evidence="7 14" id="KW-0560">Oxidoreductase</keyword>
<keyword evidence="9" id="KW-0443">Lipid metabolism</keyword>
<dbReference type="InterPro" id="IPR005804">
    <property type="entry name" value="FA_desaturase_dom"/>
</dbReference>
<dbReference type="RefSeq" id="WP_210651584.1">
    <property type="nucleotide sequence ID" value="NZ_JAGKQQ010000001.1"/>
</dbReference>
<keyword evidence="4 12" id="KW-0812">Transmembrane</keyword>
<proteinExistence type="inferred from homology"/>
<evidence type="ECO:0000313" key="14">
    <source>
        <dbReference type="EMBL" id="MBP3953803.1"/>
    </source>
</evidence>
<evidence type="ECO:0000256" key="11">
    <source>
        <dbReference type="ARBA" id="ARBA00023160"/>
    </source>
</evidence>
<evidence type="ECO:0000313" key="15">
    <source>
        <dbReference type="Proteomes" id="UP000676565"/>
    </source>
</evidence>
<feature type="transmembrane region" description="Helical" evidence="12">
    <location>
        <begin position="177"/>
        <end position="198"/>
    </location>
</feature>
<dbReference type="PRINTS" id="PR00075">
    <property type="entry name" value="FACDDSATRASE"/>
</dbReference>
<keyword evidence="6 12" id="KW-1133">Transmembrane helix</keyword>
<dbReference type="Proteomes" id="UP000676565">
    <property type="component" value="Unassembled WGS sequence"/>
</dbReference>
<evidence type="ECO:0000256" key="1">
    <source>
        <dbReference type="ARBA" id="ARBA00004141"/>
    </source>
</evidence>
<dbReference type="PANTHER" id="PTHR11351">
    <property type="entry name" value="ACYL-COA DESATURASE"/>
    <property type="match status" value="1"/>
</dbReference>
<accession>A0ABS5BLN1</accession>
<evidence type="ECO:0000256" key="12">
    <source>
        <dbReference type="SAM" id="Phobius"/>
    </source>
</evidence>
<feature type="transmembrane region" description="Helical" evidence="12">
    <location>
        <begin position="155"/>
        <end position="171"/>
    </location>
</feature>
<keyword evidence="3" id="KW-0444">Lipid biosynthesis</keyword>
<keyword evidence="8" id="KW-0408">Iron</keyword>
<evidence type="ECO:0000256" key="5">
    <source>
        <dbReference type="ARBA" id="ARBA00022832"/>
    </source>
</evidence>
<dbReference type="GO" id="GO:0016491">
    <property type="term" value="F:oxidoreductase activity"/>
    <property type="evidence" value="ECO:0007669"/>
    <property type="project" value="UniProtKB-KW"/>
</dbReference>
<protein>
    <submittedName>
        <fullName evidence="14">Fatty acid desaturase</fullName>
        <ecNumber evidence="14">1.14.19.-</ecNumber>
    </submittedName>
</protein>
<sequence>MQTTLAPPRFHSARVALTVGPVLVVHLALVAVPFVEFTIRSVVTMLVVSRLIGLGVTAGFHRCLTHHSFKTSRGFQFALAAAGCAALQKGPLWWVAQHRLHHKHSDTPDDPHSPVVRNFFHAHFGWLFACAPAVLDKRAIRDLTKYPELVWLDRLWVLPGLFLATACYALLGWNGLVYGYCLTAVLVLHVTFAINSVAHLFGRQRFGTGDGSRNNAPLGVLALGEGWHNNHHRAPHSARHGFAWYEFDETYLFIRVLARLGLVWDVKLPSPAILTGEAISDR</sequence>
<dbReference type="CDD" id="cd03505">
    <property type="entry name" value="Delta9-FADS-like"/>
    <property type="match status" value="1"/>
</dbReference>
<keyword evidence="10 12" id="KW-0472">Membrane</keyword>
<evidence type="ECO:0000259" key="13">
    <source>
        <dbReference type="Pfam" id="PF00487"/>
    </source>
</evidence>
<name>A0ABS5BLN1_9BACT</name>
<keyword evidence="15" id="KW-1185">Reference proteome</keyword>
<dbReference type="EC" id="1.14.19.-" evidence="14"/>
<evidence type="ECO:0000256" key="6">
    <source>
        <dbReference type="ARBA" id="ARBA00022989"/>
    </source>
</evidence>
<keyword evidence="11" id="KW-0275">Fatty acid biosynthesis</keyword>
<evidence type="ECO:0000256" key="4">
    <source>
        <dbReference type="ARBA" id="ARBA00022692"/>
    </source>
</evidence>
<feature type="transmembrane region" description="Helical" evidence="12">
    <location>
        <begin position="115"/>
        <end position="135"/>
    </location>
</feature>
<gene>
    <name evidence="14" type="ORF">J8F10_00620</name>
</gene>
<keyword evidence="5" id="KW-0276">Fatty acid metabolism</keyword>
<organism evidence="14 15">
    <name type="scientific">Gemmata palustris</name>
    <dbReference type="NCBI Taxonomy" id="2822762"/>
    <lineage>
        <taxon>Bacteria</taxon>
        <taxon>Pseudomonadati</taxon>
        <taxon>Planctomycetota</taxon>
        <taxon>Planctomycetia</taxon>
        <taxon>Gemmatales</taxon>
        <taxon>Gemmataceae</taxon>
        <taxon>Gemmata</taxon>
    </lineage>
</organism>
<dbReference type="Pfam" id="PF00487">
    <property type="entry name" value="FA_desaturase"/>
    <property type="match status" value="1"/>
</dbReference>
<evidence type="ECO:0000256" key="2">
    <source>
        <dbReference type="ARBA" id="ARBA00008749"/>
    </source>
</evidence>
<evidence type="ECO:0000256" key="8">
    <source>
        <dbReference type="ARBA" id="ARBA00023004"/>
    </source>
</evidence>
<reference evidence="14 15" key="1">
    <citation type="submission" date="2021-04" db="EMBL/GenBank/DDBJ databases">
        <authorList>
            <person name="Ivanova A."/>
        </authorList>
    </citation>
    <scope>NUCLEOTIDE SEQUENCE [LARGE SCALE GENOMIC DNA]</scope>
    <source>
        <strain evidence="14 15">G18</strain>
    </source>
</reference>
<feature type="transmembrane region" description="Helical" evidence="12">
    <location>
        <begin position="12"/>
        <end position="35"/>
    </location>
</feature>